<dbReference type="SMART" id="SM00249">
    <property type="entry name" value="PHD"/>
    <property type="match status" value="1"/>
</dbReference>
<dbReference type="InterPro" id="IPR013083">
    <property type="entry name" value="Znf_RING/FYVE/PHD"/>
</dbReference>
<dbReference type="SMART" id="SM00570">
    <property type="entry name" value="AWS"/>
    <property type="match status" value="1"/>
</dbReference>
<dbReference type="Proteomes" id="UP000036681">
    <property type="component" value="Unplaced"/>
</dbReference>
<evidence type="ECO:0000313" key="17">
    <source>
        <dbReference type="Proteomes" id="UP000036681"/>
    </source>
</evidence>
<dbReference type="PANTHER" id="PTHR46147">
    <property type="entry name" value="HISTONE-LYSINE N-METHYLTRANSFERASE ASH1"/>
    <property type="match status" value="1"/>
</dbReference>
<dbReference type="PROSITE" id="PS51038">
    <property type="entry name" value="BAH"/>
    <property type="match status" value="1"/>
</dbReference>
<dbReference type="InterPro" id="IPR046341">
    <property type="entry name" value="SET_dom_sf"/>
</dbReference>
<feature type="compositionally biased region" description="Basic and acidic residues" evidence="12">
    <location>
        <begin position="437"/>
        <end position="461"/>
    </location>
</feature>
<dbReference type="InterPro" id="IPR006560">
    <property type="entry name" value="AWS_dom"/>
</dbReference>
<feature type="compositionally biased region" description="Basic and acidic residues" evidence="12">
    <location>
        <begin position="1243"/>
        <end position="1252"/>
    </location>
</feature>
<dbReference type="CDD" id="cd19174">
    <property type="entry name" value="SET_ASH1L"/>
    <property type="match status" value="1"/>
</dbReference>
<evidence type="ECO:0000256" key="6">
    <source>
        <dbReference type="ARBA" id="ARBA00022691"/>
    </source>
</evidence>
<evidence type="ECO:0000256" key="5">
    <source>
        <dbReference type="ARBA" id="ARBA00022679"/>
    </source>
</evidence>
<keyword evidence="17" id="KW-1185">Reference proteome</keyword>
<evidence type="ECO:0000256" key="12">
    <source>
        <dbReference type="SAM" id="MobiDB-lite"/>
    </source>
</evidence>
<dbReference type="InterPro" id="IPR001214">
    <property type="entry name" value="SET_dom"/>
</dbReference>
<evidence type="ECO:0000259" key="13">
    <source>
        <dbReference type="PROSITE" id="PS50280"/>
    </source>
</evidence>
<evidence type="ECO:0000259" key="16">
    <source>
        <dbReference type="PROSITE" id="PS51215"/>
    </source>
</evidence>
<dbReference type="PROSITE" id="PS01359">
    <property type="entry name" value="ZF_PHD_1"/>
    <property type="match status" value="1"/>
</dbReference>
<dbReference type="SUPFAM" id="SSF57903">
    <property type="entry name" value="FYVE/PHD zinc finger"/>
    <property type="match status" value="1"/>
</dbReference>
<dbReference type="SMART" id="SM00439">
    <property type="entry name" value="BAH"/>
    <property type="match status" value="1"/>
</dbReference>
<dbReference type="GO" id="GO:0005694">
    <property type="term" value="C:chromosome"/>
    <property type="evidence" value="ECO:0007669"/>
    <property type="project" value="UniProtKB-SubCell"/>
</dbReference>
<name>A0A9J2P003_ASCLU</name>
<evidence type="ECO:0000256" key="3">
    <source>
        <dbReference type="ARBA" id="ARBA00022454"/>
    </source>
</evidence>
<organism evidence="17 18">
    <name type="scientific">Ascaris lumbricoides</name>
    <name type="common">Giant roundworm</name>
    <dbReference type="NCBI Taxonomy" id="6252"/>
    <lineage>
        <taxon>Eukaryota</taxon>
        <taxon>Metazoa</taxon>
        <taxon>Ecdysozoa</taxon>
        <taxon>Nematoda</taxon>
        <taxon>Chromadorea</taxon>
        <taxon>Rhabditida</taxon>
        <taxon>Spirurina</taxon>
        <taxon>Ascaridomorpha</taxon>
        <taxon>Ascaridoidea</taxon>
        <taxon>Ascarididae</taxon>
        <taxon>Ascaris</taxon>
    </lineage>
</organism>
<dbReference type="Gene3D" id="2.170.270.10">
    <property type="entry name" value="SET domain"/>
    <property type="match status" value="1"/>
</dbReference>
<dbReference type="InterPro" id="IPR019786">
    <property type="entry name" value="Zinc_finger_PHD-type_CS"/>
</dbReference>
<evidence type="ECO:0000256" key="4">
    <source>
        <dbReference type="ARBA" id="ARBA00022603"/>
    </source>
</evidence>
<sequence length="1475" mass="167129">MSFEAVPCMFRSTANDGNSSSYIGLLIRPSGSGSASQGAGTTVNAAVVGGTPNGPKSLHVVPSSLKANAPSQAPKVVVPAGVQLRLQPAVCATPQCNDAWIHTTARPAVNTTFDSPSPSQVVPQMNVGDSYECSVPCASSGSFFPPISSITQNLSSAKSEIDLLQEISSVEMNVMRNQKVTATSGDYSHNTTPQRYHTNTIQNIYSAQTQAEIQVGRMPSCRYQSGYNGANDCSATPDSGIQSIAGSPPSSGPFTPPLRSPAPCITLASNDVIDTTSRPSASVDDFSDMPRLIPFHQMEEASSPFEEEAPQMENLPKANKCSEQMTASQSVDDVPKIAITPAMNVNELVEQIISHMDAEQRKQFATVIKSKVETCEEVERAETLQRADSAIDDHHTAGGEATCKENSRRSGSRRRGQADSSNERRECSQQGTSSQEGSHRTEHSKQREVEKQLSKGGDEVRKRKRHLRDGVERVKKSETPARSEQNVFKKERASSEKPFSGDSSKRDGKDLLTEGELHKEKRRWARSEDGRKLQTDMEEKPAGEEDKEEKEDHARLKRKEELEAWERIHRLEREEVGERVKRKEEDVREELKSREEEELREQLNEREEEEARERLRAYRIGVKRKLNEQLKSVIERVEKQLSNLELNLGPRMHWNLPWYRLNWKDVAQRIVERDRLEKLAKEKDIVTKKTTARKKLRKLAVRRSESSSLEQSTSDKHHSAAKSYIKIKHNVIVDAYPRIEQLQCSCQKGSCGESDECLNRMVQMECNNSCGRGVHCSNKRIFRRECVDKLSLFETSNGRGLGVRTDVPLQKGQFVCEYVGEVVSMETFDARNAHSYRAFRNHYALNLCPGYVIDAYQKGNIARFVNHSCVPNCEMQRWSVNGQHRIGLFALRVVAKGEELTYDYNWDSFDFYGVTPCSCGVPNCRGFLNKNVLMNAKEKELARSSGVLLLRNVRKSAKRKMAAARSGESDLLISYNKTSKPCVSYRRTLRNFADDMLSAFDDREVMSRKRFKQIKKNVDEVLHQSTASLFFGSALHSVESHFIEAFGAYKKRQPDRKKVHALKARLDDIREDHKERLRKFGALPSHFEEQLSSKQRSKGTSHRIISATADLSYLESEVAVGSYDTDCLTHLGPADTDSDCVRCICGITDDDGSMVQCDTCHFWLHEECVVVKHGGEFKCEICRTKATRTPAVDIVLRSQPHIRFKRCVYYRTLVNVHNIQVRINETVYLQKLATDDHKAELRRLNETSKGDDTSTSQPMSPRKLKPNAQRFQPKTFARKDLRCFRVERLFASPEGHNFVFGFYYARPHEVYCEPGRMFHEREVFATPMFDTLPLDAVVGRCLVLEPRVYVLGRPRMPRYDEADVYFCEYQTGKNSRYFEKIPSRNHYYINTEPHNFIRFSIEPSLSRTFTPFVMERHAEGGNDLTMHGCRQTAPSSSSKKVLEQKRARLESIIASLPSSNEHYAPPRKIARHSSR</sequence>
<feature type="coiled-coil region" evidence="11">
    <location>
        <begin position="577"/>
        <end position="647"/>
    </location>
</feature>
<evidence type="ECO:0000313" key="18">
    <source>
        <dbReference type="WBParaSite" id="ALUE_0000312501-mRNA-1"/>
    </source>
</evidence>
<dbReference type="Pfam" id="PF00856">
    <property type="entry name" value="SET"/>
    <property type="match status" value="1"/>
</dbReference>
<feature type="region of interest" description="Disordered" evidence="12">
    <location>
        <begin position="383"/>
        <end position="556"/>
    </location>
</feature>
<feature type="region of interest" description="Disordered" evidence="12">
    <location>
        <begin position="1421"/>
        <end position="1475"/>
    </location>
</feature>
<evidence type="ECO:0000256" key="2">
    <source>
        <dbReference type="ARBA" id="ARBA00004286"/>
    </source>
</evidence>
<reference evidence="18" key="1">
    <citation type="submission" date="2023-03" db="UniProtKB">
        <authorList>
            <consortium name="WormBaseParasite"/>
        </authorList>
    </citation>
    <scope>IDENTIFICATION</scope>
</reference>
<dbReference type="InterPro" id="IPR003616">
    <property type="entry name" value="Post-SET_dom"/>
</dbReference>
<keyword evidence="4" id="KW-0489">Methyltransferase</keyword>
<evidence type="ECO:0000256" key="9">
    <source>
        <dbReference type="ARBA" id="ARBA00022833"/>
    </source>
</evidence>
<dbReference type="Gene3D" id="3.30.40.10">
    <property type="entry name" value="Zinc/RING finger domain, C3HC4 (zinc finger)"/>
    <property type="match status" value="1"/>
</dbReference>
<evidence type="ECO:0000256" key="1">
    <source>
        <dbReference type="ARBA" id="ARBA00004123"/>
    </source>
</evidence>
<feature type="region of interest" description="Disordered" evidence="12">
    <location>
        <begin position="1243"/>
        <end position="1266"/>
    </location>
</feature>
<dbReference type="Pfam" id="PF17907">
    <property type="entry name" value="AWS"/>
    <property type="match status" value="1"/>
</dbReference>
<feature type="domain" description="AWS" evidence="16">
    <location>
        <begin position="739"/>
        <end position="785"/>
    </location>
</feature>
<feature type="compositionally biased region" description="Basic and acidic residues" evidence="12">
    <location>
        <begin position="468"/>
        <end position="495"/>
    </location>
</feature>
<keyword evidence="9" id="KW-0862">Zinc</keyword>
<proteinExistence type="predicted"/>
<evidence type="ECO:0000256" key="8">
    <source>
        <dbReference type="ARBA" id="ARBA00022771"/>
    </source>
</evidence>
<feature type="domain" description="BAH" evidence="15">
    <location>
        <begin position="1262"/>
        <end position="1382"/>
    </location>
</feature>
<feature type="domain" description="SET" evidence="13">
    <location>
        <begin position="788"/>
        <end position="905"/>
    </location>
</feature>
<dbReference type="GO" id="GO:0042800">
    <property type="term" value="F:histone H3K4 methyltransferase activity"/>
    <property type="evidence" value="ECO:0007669"/>
    <property type="project" value="TreeGrafter"/>
</dbReference>
<feature type="compositionally biased region" description="Basic and acidic residues" evidence="12">
    <location>
        <begin position="503"/>
        <end position="556"/>
    </location>
</feature>
<dbReference type="GO" id="GO:0006355">
    <property type="term" value="P:regulation of DNA-templated transcription"/>
    <property type="evidence" value="ECO:0007669"/>
    <property type="project" value="TreeGrafter"/>
</dbReference>
<dbReference type="PROSITE" id="PS51215">
    <property type="entry name" value="AWS"/>
    <property type="match status" value="1"/>
</dbReference>
<dbReference type="SUPFAM" id="SSF82199">
    <property type="entry name" value="SET domain"/>
    <property type="match status" value="1"/>
</dbReference>
<feature type="compositionally biased region" description="Basic and acidic residues" evidence="12">
    <location>
        <begin position="1440"/>
        <end position="1449"/>
    </location>
</feature>
<evidence type="ECO:0000259" key="15">
    <source>
        <dbReference type="PROSITE" id="PS51038"/>
    </source>
</evidence>
<dbReference type="PROSITE" id="PS50280">
    <property type="entry name" value="SET"/>
    <property type="match status" value="1"/>
</dbReference>
<dbReference type="InterPro" id="IPR001025">
    <property type="entry name" value="BAH_dom"/>
</dbReference>
<keyword evidence="7" id="KW-0479">Metal-binding</keyword>
<dbReference type="WBParaSite" id="ALUE_0000312501-mRNA-1">
    <property type="protein sequence ID" value="ALUE_0000312501-mRNA-1"/>
    <property type="gene ID" value="ALUE_0000312501"/>
</dbReference>
<keyword evidence="5" id="KW-0808">Transferase</keyword>
<dbReference type="Pfam" id="PF01426">
    <property type="entry name" value="BAH"/>
    <property type="match status" value="1"/>
</dbReference>
<keyword evidence="11" id="KW-0175">Coiled coil</keyword>
<dbReference type="InterPro" id="IPR011011">
    <property type="entry name" value="Znf_FYVE_PHD"/>
</dbReference>
<keyword evidence="10" id="KW-0539">Nucleus</keyword>
<dbReference type="InterPro" id="IPR001965">
    <property type="entry name" value="Znf_PHD"/>
</dbReference>
<evidence type="ECO:0000256" key="7">
    <source>
        <dbReference type="ARBA" id="ARBA00022723"/>
    </source>
</evidence>
<dbReference type="PANTHER" id="PTHR46147:SF3">
    <property type="entry name" value="HISTONE-LYSINE N-METHYLTRANSFERASE ASH1"/>
    <property type="match status" value="1"/>
</dbReference>
<dbReference type="GO" id="GO:0008270">
    <property type="term" value="F:zinc ion binding"/>
    <property type="evidence" value="ECO:0007669"/>
    <property type="project" value="UniProtKB-KW"/>
</dbReference>
<feature type="region of interest" description="Disordered" evidence="12">
    <location>
        <begin position="306"/>
        <end position="329"/>
    </location>
</feature>
<dbReference type="GO" id="GO:0032259">
    <property type="term" value="P:methylation"/>
    <property type="evidence" value="ECO:0007669"/>
    <property type="project" value="UniProtKB-KW"/>
</dbReference>
<accession>A0A9J2P003</accession>
<keyword evidence="3" id="KW-0158">Chromosome</keyword>
<evidence type="ECO:0000256" key="11">
    <source>
        <dbReference type="SAM" id="Coils"/>
    </source>
</evidence>
<dbReference type="PROSITE" id="PS50868">
    <property type="entry name" value="POST_SET"/>
    <property type="match status" value="1"/>
</dbReference>
<keyword evidence="6" id="KW-0949">S-adenosyl-L-methionine</keyword>
<feature type="compositionally biased region" description="Basic and acidic residues" evidence="12">
    <location>
        <begin position="383"/>
        <end position="408"/>
    </location>
</feature>
<feature type="domain" description="Post-SET" evidence="14">
    <location>
        <begin position="913"/>
        <end position="929"/>
    </location>
</feature>
<protein>
    <submittedName>
        <fullName evidence="18">Histone-lysine N-methyltransferase</fullName>
    </submittedName>
</protein>
<dbReference type="GO" id="GO:0003682">
    <property type="term" value="F:chromatin binding"/>
    <property type="evidence" value="ECO:0007669"/>
    <property type="project" value="InterPro"/>
</dbReference>
<keyword evidence="8" id="KW-0863">Zinc-finger</keyword>
<dbReference type="InterPro" id="IPR043151">
    <property type="entry name" value="BAH_sf"/>
</dbReference>
<evidence type="ECO:0000259" key="14">
    <source>
        <dbReference type="PROSITE" id="PS50868"/>
    </source>
</evidence>
<evidence type="ECO:0000256" key="10">
    <source>
        <dbReference type="ARBA" id="ARBA00023242"/>
    </source>
</evidence>
<comment type="subcellular location">
    <subcellularLocation>
        <location evidence="2">Chromosome</location>
    </subcellularLocation>
    <subcellularLocation>
        <location evidence="1">Nucleus</location>
    </subcellularLocation>
</comment>
<dbReference type="Gene3D" id="2.30.30.490">
    <property type="match status" value="1"/>
</dbReference>
<dbReference type="SMART" id="SM00317">
    <property type="entry name" value="SET"/>
    <property type="match status" value="1"/>
</dbReference>
<dbReference type="GO" id="GO:0005654">
    <property type="term" value="C:nucleoplasm"/>
    <property type="evidence" value="ECO:0007669"/>
    <property type="project" value="TreeGrafter"/>
</dbReference>